<dbReference type="InterPro" id="IPR050466">
    <property type="entry name" value="Carboxylest/Gibb_receptor"/>
</dbReference>
<reference evidence="3 4" key="1">
    <citation type="submission" date="2017-11" db="EMBL/GenBank/DDBJ databases">
        <title>De-novo sequencing of pomegranate (Punica granatum L.) genome.</title>
        <authorList>
            <person name="Akparov Z."/>
            <person name="Amiraslanov A."/>
            <person name="Hajiyeva S."/>
            <person name="Abbasov M."/>
            <person name="Kaur K."/>
            <person name="Hamwieh A."/>
            <person name="Solovyev V."/>
            <person name="Salamov A."/>
            <person name="Braich B."/>
            <person name="Kosarev P."/>
            <person name="Mahmoud A."/>
            <person name="Hajiyev E."/>
            <person name="Babayeva S."/>
            <person name="Izzatullayeva V."/>
            <person name="Mammadov A."/>
            <person name="Mammadov A."/>
            <person name="Sharifova S."/>
            <person name="Ojaghi J."/>
            <person name="Eynullazada K."/>
            <person name="Bayramov B."/>
            <person name="Abdulazimova A."/>
            <person name="Shahmuradov I."/>
        </authorList>
    </citation>
    <scope>NUCLEOTIDE SEQUENCE [LARGE SCALE GENOMIC DNA]</scope>
    <source>
        <strain evidence="4">cv. AG2017</strain>
        <tissue evidence="3">Leaf</tissue>
    </source>
</reference>
<feature type="domain" description="Alpha/beta hydrolase fold-3" evidence="2">
    <location>
        <begin position="32"/>
        <end position="139"/>
    </location>
</feature>
<comment type="similarity">
    <text evidence="1">Belongs to the 'GDXG' lipolytic enzyme family.</text>
</comment>
<proteinExistence type="inferred from homology"/>
<keyword evidence="4" id="KW-1185">Reference proteome</keyword>
<sequence length="163" mass="18903">MYISNINIYRLRVTKREEIKSSNGMGIRIHEFSGLILVHPYFWGNDPLPAEATDLEKRFTFDGIWRLANSTTTSCDDPYINPTKDLGISRMGCSRILVCVGENDLLRERGWYYKEVMEKSGWNGEVEVMEAKEEDHVFHLINPTSENAVAMMKKLVEFMNDHH</sequence>
<dbReference type="PANTHER" id="PTHR23024">
    <property type="entry name" value="ARYLACETAMIDE DEACETYLASE"/>
    <property type="match status" value="1"/>
</dbReference>
<gene>
    <name evidence="3" type="ORF">CRG98_024067</name>
</gene>
<dbReference type="InterPro" id="IPR029058">
    <property type="entry name" value="AB_hydrolase_fold"/>
</dbReference>
<name>A0A2I0JH43_PUNGR</name>
<evidence type="ECO:0000313" key="3">
    <source>
        <dbReference type="EMBL" id="PKI55567.1"/>
    </source>
</evidence>
<dbReference type="EMBL" id="PGOL01001688">
    <property type="protein sequence ID" value="PKI55567.1"/>
    <property type="molecule type" value="Genomic_DNA"/>
</dbReference>
<dbReference type="Proteomes" id="UP000233551">
    <property type="component" value="Unassembled WGS sequence"/>
</dbReference>
<dbReference type="AlphaFoldDB" id="A0A2I0JH43"/>
<dbReference type="SUPFAM" id="SSF53474">
    <property type="entry name" value="alpha/beta-Hydrolases"/>
    <property type="match status" value="1"/>
</dbReference>
<organism evidence="3 4">
    <name type="scientific">Punica granatum</name>
    <name type="common">Pomegranate</name>
    <dbReference type="NCBI Taxonomy" id="22663"/>
    <lineage>
        <taxon>Eukaryota</taxon>
        <taxon>Viridiplantae</taxon>
        <taxon>Streptophyta</taxon>
        <taxon>Embryophyta</taxon>
        <taxon>Tracheophyta</taxon>
        <taxon>Spermatophyta</taxon>
        <taxon>Magnoliopsida</taxon>
        <taxon>eudicotyledons</taxon>
        <taxon>Gunneridae</taxon>
        <taxon>Pentapetalae</taxon>
        <taxon>rosids</taxon>
        <taxon>malvids</taxon>
        <taxon>Myrtales</taxon>
        <taxon>Lythraceae</taxon>
        <taxon>Punica</taxon>
    </lineage>
</organism>
<evidence type="ECO:0000313" key="4">
    <source>
        <dbReference type="Proteomes" id="UP000233551"/>
    </source>
</evidence>
<dbReference type="Pfam" id="PF07859">
    <property type="entry name" value="Abhydrolase_3"/>
    <property type="match status" value="1"/>
</dbReference>
<protein>
    <recommendedName>
        <fullName evidence="2">Alpha/beta hydrolase fold-3 domain-containing protein</fullName>
    </recommendedName>
</protein>
<comment type="caution">
    <text evidence="3">The sequence shown here is derived from an EMBL/GenBank/DDBJ whole genome shotgun (WGS) entry which is preliminary data.</text>
</comment>
<dbReference type="STRING" id="22663.A0A2I0JH43"/>
<evidence type="ECO:0000259" key="2">
    <source>
        <dbReference type="Pfam" id="PF07859"/>
    </source>
</evidence>
<dbReference type="InterPro" id="IPR013094">
    <property type="entry name" value="AB_hydrolase_3"/>
</dbReference>
<dbReference type="GO" id="GO:0016787">
    <property type="term" value="F:hydrolase activity"/>
    <property type="evidence" value="ECO:0007669"/>
    <property type="project" value="InterPro"/>
</dbReference>
<evidence type="ECO:0000256" key="1">
    <source>
        <dbReference type="ARBA" id="ARBA00010515"/>
    </source>
</evidence>
<accession>A0A2I0JH43</accession>
<dbReference type="PANTHER" id="PTHR23024:SF467">
    <property type="entry name" value="CARBOXYLESTERASE 12-RELATED"/>
    <property type="match status" value="1"/>
</dbReference>
<dbReference type="Gene3D" id="3.40.50.1820">
    <property type="entry name" value="alpha/beta hydrolase"/>
    <property type="match status" value="1"/>
</dbReference>